<dbReference type="CDD" id="cd13711">
    <property type="entry name" value="PBP2_Ngo0372_TcyA"/>
    <property type="match status" value="1"/>
</dbReference>
<dbReference type="PANTHER" id="PTHR35936">
    <property type="entry name" value="MEMBRANE-BOUND LYTIC MUREIN TRANSGLYCOSYLASE F"/>
    <property type="match status" value="1"/>
</dbReference>
<comment type="subcellular location">
    <subcellularLocation>
        <location evidence="1">Cell envelope</location>
    </subcellularLocation>
</comment>
<protein>
    <submittedName>
        <fullName evidence="8">Amino acid ABC transporter substrate-binding protein</fullName>
    </submittedName>
</protein>
<dbReference type="PROSITE" id="PS01039">
    <property type="entry name" value="SBP_BACTERIAL_3"/>
    <property type="match status" value="1"/>
</dbReference>
<evidence type="ECO:0000256" key="3">
    <source>
        <dbReference type="ARBA" id="ARBA00022729"/>
    </source>
</evidence>
<keyword evidence="9" id="KW-1185">Reference proteome</keyword>
<dbReference type="InterPro" id="IPR001638">
    <property type="entry name" value="Solute-binding_3/MltF_N"/>
</dbReference>
<dbReference type="Pfam" id="PF00497">
    <property type="entry name" value="SBP_bac_3"/>
    <property type="match status" value="1"/>
</dbReference>
<dbReference type="InterPro" id="IPR001320">
    <property type="entry name" value="Iontro_rcpt_C"/>
</dbReference>
<evidence type="ECO:0000256" key="2">
    <source>
        <dbReference type="ARBA" id="ARBA00010333"/>
    </source>
</evidence>
<evidence type="ECO:0000256" key="1">
    <source>
        <dbReference type="ARBA" id="ARBA00004196"/>
    </source>
</evidence>
<dbReference type="Proteomes" id="UP001500974">
    <property type="component" value="Unassembled WGS sequence"/>
</dbReference>
<feature type="domain" description="Solute-binding protein family 3/N-terminal" evidence="6">
    <location>
        <begin position="52"/>
        <end position="272"/>
    </location>
</feature>
<name>A0ABN3B1D9_9MICC</name>
<dbReference type="SMART" id="SM00062">
    <property type="entry name" value="PBPb"/>
    <property type="match status" value="1"/>
</dbReference>
<feature type="domain" description="Ionotropic glutamate receptor C-terminal" evidence="7">
    <location>
        <begin position="52"/>
        <end position="271"/>
    </location>
</feature>
<comment type="similarity">
    <text evidence="2 4">Belongs to the bacterial solute-binding protein 3 family.</text>
</comment>
<keyword evidence="3 5" id="KW-0732">Signal</keyword>
<feature type="chain" id="PRO_5045547279" evidence="5">
    <location>
        <begin position="21"/>
        <end position="276"/>
    </location>
</feature>
<gene>
    <name evidence="8" type="ORF">GCM10009784_29680</name>
</gene>
<comment type="caution">
    <text evidence="8">The sequence shown here is derived from an EMBL/GenBank/DDBJ whole genome shotgun (WGS) entry which is preliminary data.</text>
</comment>
<reference evidence="9" key="1">
    <citation type="journal article" date="2019" name="Int. J. Syst. Evol. Microbiol.">
        <title>The Global Catalogue of Microorganisms (GCM) 10K type strain sequencing project: providing services to taxonomists for standard genome sequencing and annotation.</title>
        <authorList>
            <consortium name="The Broad Institute Genomics Platform"/>
            <consortium name="The Broad Institute Genome Sequencing Center for Infectious Disease"/>
            <person name="Wu L."/>
            <person name="Ma J."/>
        </authorList>
    </citation>
    <scope>NUCLEOTIDE SEQUENCE [LARGE SCALE GENOMIC DNA]</scope>
    <source>
        <strain evidence="9">JCM 14917</strain>
    </source>
</reference>
<evidence type="ECO:0000256" key="5">
    <source>
        <dbReference type="SAM" id="SignalP"/>
    </source>
</evidence>
<evidence type="ECO:0000256" key="4">
    <source>
        <dbReference type="RuleBase" id="RU003744"/>
    </source>
</evidence>
<evidence type="ECO:0000313" key="8">
    <source>
        <dbReference type="EMBL" id="GAA2177792.1"/>
    </source>
</evidence>
<organism evidence="8 9">
    <name type="scientific">Arthrobacter parietis</name>
    <dbReference type="NCBI Taxonomy" id="271434"/>
    <lineage>
        <taxon>Bacteria</taxon>
        <taxon>Bacillati</taxon>
        <taxon>Actinomycetota</taxon>
        <taxon>Actinomycetes</taxon>
        <taxon>Micrococcales</taxon>
        <taxon>Micrococcaceae</taxon>
        <taxon>Arthrobacter</taxon>
    </lineage>
</organism>
<evidence type="ECO:0000259" key="6">
    <source>
        <dbReference type="SMART" id="SM00062"/>
    </source>
</evidence>
<dbReference type="PANTHER" id="PTHR35936:SF34">
    <property type="entry name" value="ABC TRANSPORTER EXTRACELLULAR-BINDING PROTEIN YCKB-RELATED"/>
    <property type="match status" value="1"/>
</dbReference>
<proteinExistence type="inferred from homology"/>
<dbReference type="InterPro" id="IPR018313">
    <property type="entry name" value="SBP_3_CS"/>
</dbReference>
<dbReference type="PROSITE" id="PS51257">
    <property type="entry name" value="PROKAR_LIPOPROTEIN"/>
    <property type="match status" value="1"/>
</dbReference>
<dbReference type="SMART" id="SM00079">
    <property type="entry name" value="PBPe"/>
    <property type="match status" value="1"/>
</dbReference>
<sequence length="276" mass="29336">MISRRLPLLGAATAILFAVAGCGSSASSDTATGAATESAGGTTLAEIQESGVLTVGTEGTYKPFTYHEGGAGELTGYDVEVITAVAEKLGVEAEFEETQWDAIFAGLEAGRFDVIANQVSITPEREEAYAFSEPYTYSNGVIVTSADNSEISSFKDLAGKTTAQSLTSNWYELAEESGAQVEAVEGWAQSVTLLEQGRVDATINDELTFLDYQKSTPNENIKVVAETDEQSRSALAFRQGSDELVEAVNEALAELREEGTLAELSEKYFGEDVSAE</sequence>
<dbReference type="RefSeq" id="WP_346028802.1">
    <property type="nucleotide sequence ID" value="NZ_BAAAON010000010.1"/>
</dbReference>
<evidence type="ECO:0000259" key="7">
    <source>
        <dbReference type="SMART" id="SM00079"/>
    </source>
</evidence>
<dbReference type="EMBL" id="BAAAON010000010">
    <property type="protein sequence ID" value="GAA2177792.1"/>
    <property type="molecule type" value="Genomic_DNA"/>
</dbReference>
<accession>A0ABN3B1D9</accession>
<dbReference type="Gene3D" id="3.40.190.10">
    <property type="entry name" value="Periplasmic binding protein-like II"/>
    <property type="match status" value="2"/>
</dbReference>
<evidence type="ECO:0000313" key="9">
    <source>
        <dbReference type="Proteomes" id="UP001500974"/>
    </source>
</evidence>
<dbReference type="SUPFAM" id="SSF53850">
    <property type="entry name" value="Periplasmic binding protein-like II"/>
    <property type="match status" value="1"/>
</dbReference>
<feature type="signal peptide" evidence="5">
    <location>
        <begin position="1"/>
        <end position="20"/>
    </location>
</feature>